<proteinExistence type="predicted"/>
<accession>A0A9P9FAJ1</accession>
<comment type="caution">
    <text evidence="3">The sequence shown here is derived from an EMBL/GenBank/DDBJ whole genome shotgun (WGS) entry which is preliminary data.</text>
</comment>
<evidence type="ECO:0000256" key="1">
    <source>
        <dbReference type="SAM" id="MobiDB-lite"/>
    </source>
</evidence>
<feature type="transmembrane region" description="Helical" evidence="2">
    <location>
        <begin position="258"/>
        <end position="277"/>
    </location>
</feature>
<evidence type="ECO:0000256" key="2">
    <source>
        <dbReference type="SAM" id="Phobius"/>
    </source>
</evidence>
<reference evidence="3" key="1">
    <citation type="journal article" date="2021" name="Nat. Commun.">
        <title>Genetic determinants of endophytism in the Arabidopsis root mycobiome.</title>
        <authorList>
            <person name="Mesny F."/>
            <person name="Miyauchi S."/>
            <person name="Thiergart T."/>
            <person name="Pickel B."/>
            <person name="Atanasova L."/>
            <person name="Karlsson M."/>
            <person name="Huettel B."/>
            <person name="Barry K.W."/>
            <person name="Haridas S."/>
            <person name="Chen C."/>
            <person name="Bauer D."/>
            <person name="Andreopoulos W."/>
            <person name="Pangilinan J."/>
            <person name="LaButti K."/>
            <person name="Riley R."/>
            <person name="Lipzen A."/>
            <person name="Clum A."/>
            <person name="Drula E."/>
            <person name="Henrissat B."/>
            <person name="Kohler A."/>
            <person name="Grigoriev I.V."/>
            <person name="Martin F.M."/>
            <person name="Hacquard S."/>
        </authorList>
    </citation>
    <scope>NUCLEOTIDE SEQUENCE</scope>
    <source>
        <strain evidence="3">MPI-CAGE-AT-0147</strain>
    </source>
</reference>
<feature type="region of interest" description="Disordered" evidence="1">
    <location>
        <begin position="125"/>
        <end position="158"/>
    </location>
</feature>
<feature type="transmembrane region" description="Helical" evidence="2">
    <location>
        <begin position="426"/>
        <end position="446"/>
    </location>
</feature>
<feature type="transmembrane region" description="Helical" evidence="2">
    <location>
        <begin position="518"/>
        <end position="537"/>
    </location>
</feature>
<dbReference type="AlphaFoldDB" id="A0A9P9FAJ1"/>
<feature type="compositionally biased region" description="Polar residues" evidence="1">
    <location>
        <begin position="138"/>
        <end position="158"/>
    </location>
</feature>
<feature type="transmembrane region" description="Helical" evidence="2">
    <location>
        <begin position="557"/>
        <end position="573"/>
    </location>
</feature>
<feature type="transmembrane region" description="Helical" evidence="2">
    <location>
        <begin position="343"/>
        <end position="366"/>
    </location>
</feature>
<dbReference type="InterPro" id="IPR010640">
    <property type="entry name" value="Low_temperature_requirement_A"/>
</dbReference>
<dbReference type="PANTHER" id="PTHR36840:SF1">
    <property type="entry name" value="BLL5714 PROTEIN"/>
    <property type="match status" value="1"/>
</dbReference>
<protein>
    <submittedName>
        <fullName evidence="3">Bacterial low temperature requirement A protein-domain-containing protein</fullName>
    </submittedName>
</protein>
<evidence type="ECO:0000313" key="3">
    <source>
        <dbReference type="EMBL" id="KAH7156802.1"/>
    </source>
</evidence>
<feature type="transmembrane region" description="Helical" evidence="2">
    <location>
        <begin position="401"/>
        <end position="420"/>
    </location>
</feature>
<evidence type="ECO:0000313" key="4">
    <source>
        <dbReference type="Proteomes" id="UP000738349"/>
    </source>
</evidence>
<dbReference type="EMBL" id="JAGMUV010000005">
    <property type="protein sequence ID" value="KAH7156802.1"/>
    <property type="molecule type" value="Genomic_DNA"/>
</dbReference>
<feature type="transmembrane region" description="Helical" evidence="2">
    <location>
        <begin position="223"/>
        <end position="246"/>
    </location>
</feature>
<organism evidence="3 4">
    <name type="scientific">Dactylonectria macrodidyma</name>
    <dbReference type="NCBI Taxonomy" id="307937"/>
    <lineage>
        <taxon>Eukaryota</taxon>
        <taxon>Fungi</taxon>
        <taxon>Dikarya</taxon>
        <taxon>Ascomycota</taxon>
        <taxon>Pezizomycotina</taxon>
        <taxon>Sordariomycetes</taxon>
        <taxon>Hypocreomycetidae</taxon>
        <taxon>Hypocreales</taxon>
        <taxon>Nectriaceae</taxon>
        <taxon>Dactylonectria</taxon>
    </lineage>
</organism>
<keyword evidence="2" id="KW-1133">Transmembrane helix</keyword>
<feature type="transmembrane region" description="Helical" evidence="2">
    <location>
        <begin position="467"/>
        <end position="486"/>
    </location>
</feature>
<feature type="transmembrane region" description="Helical" evidence="2">
    <location>
        <begin position="289"/>
        <end position="310"/>
    </location>
</feature>
<gene>
    <name evidence="3" type="ORF">EDB81DRAFT_685530</name>
</gene>
<sequence>MASILAGRRRRRPQEFTLPSGKKVIASLPEDLEDLRRKYSNQDEMQVEIIVHGSPEHSGYLRETREHHERRRNDLRETHGAAFAEWEDVHNQLNSVNSELERLSTNSAGLNANFNKFGYGANLRTYNNDDDDEEANEGQASAGTSMSGDTLSVGSSRSGARLGETTKLFKRPVVKQWFHQGLLWRASEQAEIQAIELFFDLLYVGIIHINGEHMWAEPTGRELLRFAITFIMSWKIWTDVTLVLSWFETDDVLTRLEILFEIACLLGFTTNMTYSFYEDEKHNTYTMMVSFYLAARLRGVIHFAITAYLLPMVHGVMICECINILVPSALWIASIHVEMPSRLALIWIAIAFDMWGQSIMVGLFRYSRTAKQETRFSKWLVGFFEFYPAVNIEHRVERTNAFVSLVLGYSVVGVMFQSYGGYTVNAFLGKAVLGLVQAFIFNWIYFDIDGHNIDVHAIRSSVLAASIWGYAHLPFVMGYILASAGLSKLVLTTDTPNTNPEQLSEHYFERAEPEIANGIRFFYCHGLAIALLFMGVISWCHQHRVPATLRWSKTSRLCNRFAVCIILFFLPMAKSLNSLHLISVTLGLTLWVLLVELFGKSCTNDPFIGEKKGCKVRYSCKCTKKELEKSGIKEEPERRSAEVQEFKNNEKSAGLDVQD</sequence>
<feature type="region of interest" description="Disordered" evidence="1">
    <location>
        <begin position="628"/>
        <end position="659"/>
    </location>
</feature>
<keyword evidence="2" id="KW-0472">Membrane</keyword>
<name>A0A9P9FAJ1_9HYPO</name>
<dbReference type="Proteomes" id="UP000738349">
    <property type="component" value="Unassembled WGS sequence"/>
</dbReference>
<dbReference type="OrthoDB" id="191995at2759"/>
<feature type="compositionally biased region" description="Basic and acidic residues" evidence="1">
    <location>
        <begin position="628"/>
        <end position="650"/>
    </location>
</feature>
<dbReference type="PANTHER" id="PTHR36840">
    <property type="entry name" value="BLL5714 PROTEIN"/>
    <property type="match status" value="1"/>
</dbReference>
<keyword evidence="4" id="KW-1185">Reference proteome</keyword>
<keyword evidence="2" id="KW-0812">Transmembrane</keyword>
<dbReference type="Pfam" id="PF06772">
    <property type="entry name" value="LtrA"/>
    <property type="match status" value="1"/>
</dbReference>